<protein>
    <recommendedName>
        <fullName evidence="4">Zinc-ribbon domain-containing protein</fullName>
    </recommendedName>
</protein>
<reference evidence="2 3" key="1">
    <citation type="submission" date="2011-09" db="EMBL/GenBank/DDBJ databases">
        <title>The draft genome of Treponema saccharophilum DSM 2985.</title>
        <authorList>
            <consortium name="US DOE Joint Genome Institute (JGI-PGF)"/>
            <person name="Lucas S."/>
            <person name="Copeland A."/>
            <person name="Lapidus A."/>
            <person name="Glavina del Rio T."/>
            <person name="Dalin E."/>
            <person name="Tice H."/>
            <person name="Bruce D."/>
            <person name="Goodwin L."/>
            <person name="Pitluck S."/>
            <person name="Peters L."/>
            <person name="Kyrpides N."/>
            <person name="Mavromatis K."/>
            <person name="Ivanova N."/>
            <person name="Markowitz V."/>
            <person name="Cheng J.-F."/>
            <person name="Hugenholtz P."/>
            <person name="Woyke T."/>
            <person name="Wu D."/>
            <person name="Gronow S."/>
            <person name="Wellnitz S."/>
            <person name="Brambilla E."/>
            <person name="Klenk H.-P."/>
            <person name="Eisen J.A."/>
        </authorList>
    </citation>
    <scope>NUCLEOTIDE SEQUENCE [LARGE SCALE GENOMIC DNA]</scope>
    <source>
        <strain evidence="2 3">DSM 2985</strain>
    </source>
</reference>
<keyword evidence="3" id="KW-1185">Reference proteome</keyword>
<proteinExistence type="predicted"/>
<evidence type="ECO:0000313" key="2">
    <source>
        <dbReference type="EMBL" id="EIC01965.1"/>
    </source>
</evidence>
<dbReference type="PATRIC" id="fig|907348.3.peg.1286"/>
<dbReference type="AlphaFoldDB" id="H7EK78"/>
<sequence length="78" mass="9015">MTFVCNCKNCGRTIERDFNYCPWCGAKKTLGIPHSTSEEVFNELEQKQISALEERIAEIYRRLDDLESDFGSMSRSSE</sequence>
<dbReference type="Proteomes" id="UP000003571">
    <property type="component" value="Unassembled WGS sequence"/>
</dbReference>
<organism evidence="2 3">
    <name type="scientific">Treponema saccharophilum DSM 2985</name>
    <dbReference type="NCBI Taxonomy" id="907348"/>
    <lineage>
        <taxon>Bacteria</taxon>
        <taxon>Pseudomonadati</taxon>
        <taxon>Spirochaetota</taxon>
        <taxon>Spirochaetia</taxon>
        <taxon>Spirochaetales</taxon>
        <taxon>Treponemataceae</taxon>
        <taxon>Treponema</taxon>
    </lineage>
</organism>
<accession>H7EK78</accession>
<dbReference type="EMBL" id="AGRW01000044">
    <property type="protein sequence ID" value="EIC01965.1"/>
    <property type="molecule type" value="Genomic_DNA"/>
</dbReference>
<name>H7EK78_9SPIR</name>
<evidence type="ECO:0000256" key="1">
    <source>
        <dbReference type="SAM" id="Coils"/>
    </source>
</evidence>
<feature type="coiled-coil region" evidence="1">
    <location>
        <begin position="42"/>
        <end position="69"/>
    </location>
</feature>
<dbReference type="STRING" id="907348.TresaDRAFT_1717"/>
<dbReference type="OrthoDB" id="363045at2"/>
<dbReference type="RefSeq" id="WP_002703905.1">
    <property type="nucleotide sequence ID" value="NZ_AGRW01000044.1"/>
</dbReference>
<evidence type="ECO:0000313" key="3">
    <source>
        <dbReference type="Proteomes" id="UP000003571"/>
    </source>
</evidence>
<keyword evidence="1" id="KW-0175">Coiled coil</keyword>
<evidence type="ECO:0008006" key="4">
    <source>
        <dbReference type="Google" id="ProtNLM"/>
    </source>
</evidence>
<gene>
    <name evidence="2" type="ORF">TresaDRAFT_1717</name>
</gene>
<comment type="caution">
    <text evidence="2">The sequence shown here is derived from an EMBL/GenBank/DDBJ whole genome shotgun (WGS) entry which is preliminary data.</text>
</comment>